<evidence type="ECO:0000313" key="2">
    <source>
        <dbReference type="EMBL" id="XCC62277.1"/>
    </source>
</evidence>
<dbReference type="EMBL" id="CP117826">
    <property type="protein sequence ID" value="XCC62277.1"/>
    <property type="molecule type" value="Genomic_DNA"/>
</dbReference>
<dbReference type="RefSeq" id="WP_353423469.1">
    <property type="nucleotide sequence ID" value="NZ_CP117826.1"/>
</dbReference>
<sequence length="364" mass="41493">MRGKQIVESIYRDRQPENNGFWLGNPSEKAKRLYCTYFDIREEALTEIEKRNLKNSVLTTEKIGKADIELAKALNSDLLWFSPETDPGAWRHPDGKPMWDCFREKRMSLGQNGVFAETEDVAEVEAFDWPDPKYLDFTQTMRNIDYAAETGLAVFGGMWCPFFHVACDFFGMENYFIKMHTDPNVVLAATERITEFYLEANKRCFDAMGNRLTSAFFGNDLGSQLSLLVSNEFFDRFIAPFMKKLIEQMKSYGLRVTMHSCGAVFDIIPRLIDLGIDALHPLQAKAANMQPEKLAREFKNDLVFIGGVDTQELLPFGTPQEVKDEVHRLKDIFGSRYIVSPSHEALLENVSIENVVAMSEAAAE</sequence>
<dbReference type="GO" id="GO:0006779">
    <property type="term" value="P:porphyrin-containing compound biosynthetic process"/>
    <property type="evidence" value="ECO:0007669"/>
    <property type="project" value="InterPro"/>
</dbReference>
<feature type="domain" description="Uroporphyrinogen decarboxylase (URO-D)" evidence="1">
    <location>
        <begin position="117"/>
        <end position="363"/>
    </location>
</feature>
<dbReference type="InterPro" id="IPR038071">
    <property type="entry name" value="UROD/MetE-like_sf"/>
</dbReference>
<name>A0AAU8A849_9FIRM</name>
<protein>
    <submittedName>
        <fullName evidence="2">Uroporphyrinogen decarboxylase family protein</fullName>
    </submittedName>
</protein>
<dbReference type="SUPFAM" id="SSF51726">
    <property type="entry name" value="UROD/MetE-like"/>
    <property type="match status" value="1"/>
</dbReference>
<dbReference type="PANTHER" id="PTHR47099">
    <property type="entry name" value="METHYLCOBAMIDE:COM METHYLTRANSFERASE MTBA"/>
    <property type="match status" value="1"/>
</dbReference>
<accession>A0AAU8A849</accession>
<dbReference type="AlphaFoldDB" id="A0AAU8A849"/>
<gene>
    <name evidence="2" type="ORF">PUP29_12225</name>
</gene>
<dbReference type="Pfam" id="PF01208">
    <property type="entry name" value="URO-D"/>
    <property type="match status" value="1"/>
</dbReference>
<reference evidence="2" key="1">
    <citation type="submission" date="2023-02" db="EMBL/GenBank/DDBJ databases">
        <title>Gut commensal Christensenella minuta modulates host metabolism via a new class of secondary bile acids.</title>
        <authorList>
            <person name="Liu C."/>
        </authorList>
    </citation>
    <scope>NUCLEOTIDE SEQUENCE</scope>
    <source>
        <strain evidence="2">CA70</strain>
    </source>
</reference>
<proteinExistence type="predicted"/>
<dbReference type="PANTHER" id="PTHR47099:SF1">
    <property type="entry name" value="METHYLCOBAMIDE:COM METHYLTRANSFERASE MTBA"/>
    <property type="match status" value="1"/>
</dbReference>
<dbReference type="GO" id="GO:0004853">
    <property type="term" value="F:uroporphyrinogen decarboxylase activity"/>
    <property type="evidence" value="ECO:0007669"/>
    <property type="project" value="InterPro"/>
</dbReference>
<dbReference type="InterPro" id="IPR000257">
    <property type="entry name" value="Uroporphyrinogen_deCOase"/>
</dbReference>
<dbReference type="InterPro" id="IPR052024">
    <property type="entry name" value="Methanogen_methyltrans"/>
</dbReference>
<dbReference type="Gene3D" id="3.20.20.210">
    <property type="match status" value="1"/>
</dbReference>
<evidence type="ECO:0000259" key="1">
    <source>
        <dbReference type="Pfam" id="PF01208"/>
    </source>
</evidence>
<organism evidence="2">
    <name type="scientific">Christensenella massiliensis</name>
    <dbReference type="NCBI Taxonomy" id="1805714"/>
    <lineage>
        <taxon>Bacteria</taxon>
        <taxon>Bacillati</taxon>
        <taxon>Bacillota</taxon>
        <taxon>Clostridia</taxon>
        <taxon>Christensenellales</taxon>
        <taxon>Christensenellaceae</taxon>
        <taxon>Christensenella</taxon>
    </lineage>
</organism>